<accession>A0ABP7UM92</accession>
<dbReference type="PANTHER" id="PTHR37841:SF1">
    <property type="entry name" value="DUF3298 DOMAIN-CONTAINING PROTEIN"/>
    <property type="match status" value="1"/>
</dbReference>
<organism evidence="3 4">
    <name type="scientific">Hymenobacter glaciei</name>
    <dbReference type="NCBI Taxonomy" id="877209"/>
    <lineage>
        <taxon>Bacteria</taxon>
        <taxon>Pseudomonadati</taxon>
        <taxon>Bacteroidota</taxon>
        <taxon>Cytophagia</taxon>
        <taxon>Cytophagales</taxon>
        <taxon>Hymenobacteraceae</taxon>
        <taxon>Hymenobacter</taxon>
    </lineage>
</organism>
<name>A0ABP7UM92_9BACT</name>
<keyword evidence="4" id="KW-1185">Reference proteome</keyword>
<sequence length="726" mass="75955">MVSLFLAAPFTDPARAAQFAAVRAALDSDTSTDSLLLGNLVLEDGAAPLDAVVVRPHSIALLVLVPRGGVLGIPALGYGGWQLGSVPLAGSDGFDNPFEQFRQQKTLLESWLGPRFTPAQANLQFISGVVVFEAPLTFGPDVEAALNDAPTGFQLVAGPAELPRRLRQLATPEIDLTAADLAEWAAELNEFAAAVPPDAQTHTTVTSPGDLSDAAAQPAGSFLGGKARALWGWLGANDIPDDDLPYGAASSLMARNEEKQQLEQLRQQMQADISAQLQALETREAERERSISQLRAELAQAPPVAAEATALVSRLGAETREKAALEAEMEASRAELAARNQELDAKIQQLSQLIGQLSAVPVAAAPAVPVLPATALEPGPALAPEPAPAAPMAPAFASPVAATKAEPVPVGDKATMAPDEAVAPAITAVEGSSSHGPVSAEDNPTPVAKAAPAPAAAPVTAALPAAATEPVADRLRAFGKRAQAAGAGALPHLQQLGAAARARHRVLLGAAGAVVVVLLVWMFVHRSGTAPVPYQENGRWGYADAGGAPVIKAQFASAAPFQDGQAVVEQDGAFGLVDEDGKQVVAPAYDAINPYHGGFARVRVGEAYTFLEKDGQEFDHFFFNALDFAEGHAAVLDHRGWFYISGPEVPDSPPMFREAYSFVDGLARVRLPDGYTFITPDYLTDPASGTKPFGRYKLAADFVDGKARVTQNGRSFLINKDGEEVK</sequence>
<feature type="region of interest" description="Disordered" evidence="2">
    <location>
        <begin position="431"/>
        <end position="450"/>
    </location>
</feature>
<comment type="caution">
    <text evidence="3">The sequence shown here is derived from an EMBL/GenBank/DDBJ whole genome shotgun (WGS) entry which is preliminary data.</text>
</comment>
<evidence type="ECO:0008006" key="5">
    <source>
        <dbReference type="Google" id="ProtNLM"/>
    </source>
</evidence>
<dbReference type="InterPro" id="IPR032774">
    <property type="entry name" value="WG_beta_rep"/>
</dbReference>
<feature type="coiled-coil region" evidence="1">
    <location>
        <begin position="248"/>
        <end position="360"/>
    </location>
</feature>
<evidence type="ECO:0000256" key="1">
    <source>
        <dbReference type="SAM" id="Coils"/>
    </source>
</evidence>
<evidence type="ECO:0000256" key="2">
    <source>
        <dbReference type="SAM" id="MobiDB-lite"/>
    </source>
</evidence>
<gene>
    <name evidence="3" type="ORF">GCM10022409_36230</name>
</gene>
<keyword evidence="1" id="KW-0175">Coiled coil</keyword>
<reference evidence="4" key="1">
    <citation type="journal article" date="2019" name="Int. J. Syst. Evol. Microbiol.">
        <title>The Global Catalogue of Microorganisms (GCM) 10K type strain sequencing project: providing services to taxonomists for standard genome sequencing and annotation.</title>
        <authorList>
            <consortium name="The Broad Institute Genomics Platform"/>
            <consortium name="The Broad Institute Genome Sequencing Center for Infectious Disease"/>
            <person name="Wu L."/>
            <person name="Ma J."/>
        </authorList>
    </citation>
    <scope>NUCLEOTIDE SEQUENCE [LARGE SCALE GENOMIC DNA]</scope>
    <source>
        <strain evidence="4">JCM 17225</strain>
    </source>
</reference>
<protein>
    <recommendedName>
        <fullName evidence="5">WG repeat-containing protein</fullName>
    </recommendedName>
</protein>
<dbReference type="EMBL" id="BAABDK010000029">
    <property type="protein sequence ID" value="GAA4046908.1"/>
    <property type="molecule type" value="Genomic_DNA"/>
</dbReference>
<dbReference type="RefSeq" id="WP_345057313.1">
    <property type="nucleotide sequence ID" value="NZ_BAABDK010000029.1"/>
</dbReference>
<dbReference type="Pfam" id="PF14903">
    <property type="entry name" value="WG_beta_rep"/>
    <property type="match status" value="3"/>
</dbReference>
<dbReference type="Proteomes" id="UP001501469">
    <property type="component" value="Unassembled WGS sequence"/>
</dbReference>
<proteinExistence type="predicted"/>
<evidence type="ECO:0000313" key="3">
    <source>
        <dbReference type="EMBL" id="GAA4046908.1"/>
    </source>
</evidence>
<evidence type="ECO:0000313" key="4">
    <source>
        <dbReference type="Proteomes" id="UP001501469"/>
    </source>
</evidence>
<dbReference type="PANTHER" id="PTHR37841">
    <property type="entry name" value="GLR2918 PROTEIN"/>
    <property type="match status" value="1"/>
</dbReference>